<sequence length="41" mass="4948">MIIDWIREENSYKQMYELNNFIKKGNCDSKEPQSGMNYNKS</sequence>
<comment type="caution">
    <text evidence="1">The sequence shown here is derived from an EMBL/GenBank/DDBJ whole genome shotgun (WGS) entry which is preliminary data.</text>
</comment>
<dbReference type="AlphaFoldDB" id="A0A8S1W233"/>
<organism evidence="1 2">
    <name type="scientific">Paramecium octaurelia</name>
    <dbReference type="NCBI Taxonomy" id="43137"/>
    <lineage>
        <taxon>Eukaryota</taxon>
        <taxon>Sar</taxon>
        <taxon>Alveolata</taxon>
        <taxon>Ciliophora</taxon>
        <taxon>Intramacronucleata</taxon>
        <taxon>Oligohymenophorea</taxon>
        <taxon>Peniculida</taxon>
        <taxon>Parameciidae</taxon>
        <taxon>Paramecium</taxon>
    </lineage>
</organism>
<name>A0A8S1W233_PAROT</name>
<protein>
    <submittedName>
        <fullName evidence="1">Uncharacterized protein</fullName>
    </submittedName>
</protein>
<accession>A0A8S1W233</accession>
<keyword evidence="2" id="KW-1185">Reference proteome</keyword>
<proteinExistence type="predicted"/>
<dbReference type="EMBL" id="CAJJDP010000080">
    <property type="protein sequence ID" value="CAD8183470.1"/>
    <property type="molecule type" value="Genomic_DNA"/>
</dbReference>
<dbReference type="Proteomes" id="UP000683925">
    <property type="component" value="Unassembled WGS sequence"/>
</dbReference>
<evidence type="ECO:0000313" key="1">
    <source>
        <dbReference type="EMBL" id="CAD8183470.1"/>
    </source>
</evidence>
<evidence type="ECO:0000313" key="2">
    <source>
        <dbReference type="Proteomes" id="UP000683925"/>
    </source>
</evidence>
<reference evidence="1" key="1">
    <citation type="submission" date="2021-01" db="EMBL/GenBank/DDBJ databases">
        <authorList>
            <consortium name="Genoscope - CEA"/>
            <person name="William W."/>
        </authorList>
    </citation>
    <scope>NUCLEOTIDE SEQUENCE</scope>
</reference>
<gene>
    <name evidence="1" type="ORF">POCTA_138.1.T0810094</name>
</gene>